<evidence type="ECO:0000256" key="2">
    <source>
        <dbReference type="ARBA" id="ARBA00004414"/>
    </source>
</evidence>
<sequence>MPSSKEMRELEKIDAEMSHVALQQQQLTDRKDILSSLEAFRKHSGPRPDGQLRRADSEDAETSSEILVIEEQLEMLARKKQELQEKKDKILYPKSQEGPVLQHVDIITKGGVFVLPPMTEPAIVPPPPRKAPQVILNPTDLPNVPANTQCPFCHQFITTETIARVGSATWLVCAMSTVLCCVVGCCLIPFCTTCSKDIEHRCPKCRAKIHTVPRL</sequence>
<feature type="region of interest" description="Disordered" evidence="8">
    <location>
        <begin position="33"/>
        <end position="61"/>
    </location>
</feature>
<gene>
    <name evidence="11" type="ORF">JZ751_022398</name>
    <name evidence="10" type="ORF">JZ751_028537</name>
</gene>
<dbReference type="Proteomes" id="UP000824540">
    <property type="component" value="Unassembled WGS sequence"/>
</dbReference>
<evidence type="ECO:0000313" key="10">
    <source>
        <dbReference type="EMBL" id="KAG9329931.1"/>
    </source>
</evidence>
<evidence type="ECO:0000259" key="9">
    <source>
        <dbReference type="PROSITE" id="PS51837"/>
    </source>
</evidence>
<organism evidence="10 12">
    <name type="scientific">Albula glossodonta</name>
    <name type="common">roundjaw bonefish</name>
    <dbReference type="NCBI Taxonomy" id="121402"/>
    <lineage>
        <taxon>Eukaryota</taxon>
        <taxon>Metazoa</taxon>
        <taxon>Chordata</taxon>
        <taxon>Craniata</taxon>
        <taxon>Vertebrata</taxon>
        <taxon>Euteleostomi</taxon>
        <taxon>Actinopterygii</taxon>
        <taxon>Neopterygii</taxon>
        <taxon>Teleostei</taxon>
        <taxon>Albuliformes</taxon>
        <taxon>Albulidae</taxon>
        <taxon>Albula</taxon>
    </lineage>
</organism>
<protein>
    <recommendedName>
        <fullName evidence="9">LITAF domain-containing protein</fullName>
    </recommendedName>
</protein>
<dbReference type="OrthoDB" id="4713066at2759"/>
<evidence type="ECO:0000256" key="8">
    <source>
        <dbReference type="SAM" id="MobiDB-lite"/>
    </source>
</evidence>
<dbReference type="InterPro" id="IPR037519">
    <property type="entry name" value="LITAF_fam"/>
</dbReference>
<dbReference type="PANTHER" id="PTHR23292:SF35">
    <property type="entry name" value="LITAF DOMAIN-CONTAINING PROTEIN"/>
    <property type="match status" value="1"/>
</dbReference>
<evidence type="ECO:0000256" key="6">
    <source>
        <dbReference type="ARBA" id="ARBA00022833"/>
    </source>
</evidence>
<dbReference type="GO" id="GO:0098560">
    <property type="term" value="C:cytoplasmic side of late endosome membrane"/>
    <property type="evidence" value="ECO:0007669"/>
    <property type="project" value="TreeGrafter"/>
</dbReference>
<dbReference type="SMART" id="SM00714">
    <property type="entry name" value="LITAF"/>
    <property type="match status" value="1"/>
</dbReference>
<dbReference type="GO" id="GO:0005634">
    <property type="term" value="C:nucleus"/>
    <property type="evidence" value="ECO:0007669"/>
    <property type="project" value="TreeGrafter"/>
</dbReference>
<keyword evidence="5" id="KW-0479">Metal-binding</keyword>
<keyword evidence="7" id="KW-0472">Membrane</keyword>
<evidence type="ECO:0000256" key="1">
    <source>
        <dbReference type="ARBA" id="ARBA00004125"/>
    </source>
</evidence>
<dbReference type="PROSITE" id="PS51837">
    <property type="entry name" value="LITAF"/>
    <property type="match status" value="1"/>
</dbReference>
<reference evidence="10" key="1">
    <citation type="thesis" date="2021" institute="BYU ScholarsArchive" country="Provo, UT, USA">
        <title>Applications of and Algorithms for Genome Assembly and Genomic Analyses with an Emphasis on Marine Teleosts.</title>
        <authorList>
            <person name="Pickett B.D."/>
        </authorList>
    </citation>
    <scope>NUCLEOTIDE SEQUENCE</scope>
    <source>
        <strain evidence="10">HI-2016</strain>
    </source>
</reference>
<comment type="caution">
    <text evidence="10">The sequence shown here is derived from an EMBL/GenBank/DDBJ whole genome shotgun (WGS) entry which is preliminary data.</text>
</comment>
<evidence type="ECO:0000256" key="4">
    <source>
        <dbReference type="ARBA" id="ARBA00005975"/>
    </source>
</evidence>
<proteinExistence type="inferred from homology"/>
<keyword evidence="6" id="KW-0862">Zinc</keyword>
<feature type="domain" description="LITAF" evidence="9">
    <location>
        <begin position="130"/>
        <end position="214"/>
    </location>
</feature>
<evidence type="ECO:0000256" key="5">
    <source>
        <dbReference type="ARBA" id="ARBA00022723"/>
    </source>
</evidence>
<dbReference type="Pfam" id="PF10601">
    <property type="entry name" value="zf-LITAF-like"/>
    <property type="match status" value="1"/>
</dbReference>
<evidence type="ECO:0000313" key="12">
    <source>
        <dbReference type="Proteomes" id="UP000824540"/>
    </source>
</evidence>
<dbReference type="AlphaFoldDB" id="A0A8T2MVB9"/>
<dbReference type="EMBL" id="JAFBMS010000486">
    <property type="protein sequence ID" value="KAG9330695.1"/>
    <property type="molecule type" value="Genomic_DNA"/>
</dbReference>
<dbReference type="InterPro" id="IPR006629">
    <property type="entry name" value="LITAF"/>
</dbReference>
<dbReference type="GO" id="GO:0098574">
    <property type="term" value="C:cytoplasmic side of lysosomal membrane"/>
    <property type="evidence" value="ECO:0007669"/>
    <property type="project" value="TreeGrafter"/>
</dbReference>
<evidence type="ECO:0000256" key="3">
    <source>
        <dbReference type="ARBA" id="ARBA00004630"/>
    </source>
</evidence>
<comment type="subcellular location">
    <subcellularLocation>
        <location evidence="1">Endosome membrane</location>
        <topology evidence="1">Peripheral membrane protein</topology>
        <orientation evidence="1">Cytoplasmic side</orientation>
    </subcellularLocation>
    <subcellularLocation>
        <location evidence="2">Late endosome membrane</location>
    </subcellularLocation>
    <subcellularLocation>
        <location evidence="3">Lysosome membrane</location>
        <topology evidence="3">Peripheral membrane protein</topology>
        <orientation evidence="3">Cytoplasmic side</orientation>
    </subcellularLocation>
</comment>
<keyword evidence="12" id="KW-1185">Reference proteome</keyword>
<name>A0A8T2MVB9_9TELE</name>
<evidence type="ECO:0000256" key="7">
    <source>
        <dbReference type="ARBA" id="ARBA00023136"/>
    </source>
</evidence>
<dbReference type="EMBL" id="JAFBMS010000837">
    <property type="protein sequence ID" value="KAG9329931.1"/>
    <property type="molecule type" value="Genomic_DNA"/>
</dbReference>
<dbReference type="GO" id="GO:0008270">
    <property type="term" value="F:zinc ion binding"/>
    <property type="evidence" value="ECO:0007669"/>
    <property type="project" value="TreeGrafter"/>
</dbReference>
<accession>A0A8T2MVB9</accession>
<dbReference type="PANTHER" id="PTHR23292">
    <property type="entry name" value="LIPOPOLYSACCHARIDE-INDUCED TUMOR NECROSIS FACTOR-ALPHA FACTOR"/>
    <property type="match status" value="1"/>
</dbReference>
<evidence type="ECO:0000313" key="11">
    <source>
        <dbReference type="EMBL" id="KAG9330695.1"/>
    </source>
</evidence>
<comment type="similarity">
    <text evidence="4">Belongs to the CDIP1/LITAF family.</text>
</comment>